<evidence type="ECO:0000256" key="3">
    <source>
        <dbReference type="ARBA" id="ARBA00008870"/>
    </source>
</evidence>
<evidence type="ECO:0000256" key="8">
    <source>
        <dbReference type="ARBA" id="ARBA00023242"/>
    </source>
</evidence>
<evidence type="ECO:0000256" key="1">
    <source>
        <dbReference type="ARBA" id="ARBA00004123"/>
    </source>
</evidence>
<dbReference type="PROSITE" id="PS51186">
    <property type="entry name" value="GNAT"/>
    <property type="match status" value="1"/>
</dbReference>
<name>A0A7D8YHP9_9HELO</name>
<keyword evidence="7 13" id="KW-0808">Transferase</keyword>
<evidence type="ECO:0000256" key="7">
    <source>
        <dbReference type="ARBA" id="ARBA00022679"/>
    </source>
</evidence>
<evidence type="ECO:0000256" key="5">
    <source>
        <dbReference type="ARBA" id="ARBA00015043"/>
    </source>
</evidence>
<dbReference type="InterPro" id="IPR039949">
    <property type="entry name" value="NAA40"/>
</dbReference>
<dbReference type="PANTHER" id="PTHR20531:SF1">
    <property type="entry name" value="N-ALPHA-ACETYLTRANSFERASE 40"/>
    <property type="match status" value="1"/>
</dbReference>
<keyword evidence="8" id="KW-0539">Nucleus</keyword>
<evidence type="ECO:0000256" key="9">
    <source>
        <dbReference type="ARBA" id="ARBA00023315"/>
    </source>
</evidence>
<dbReference type="GO" id="GO:0010485">
    <property type="term" value="F:histone H4 acetyltransferase activity"/>
    <property type="evidence" value="ECO:0007669"/>
    <property type="project" value="InterPro"/>
</dbReference>
<dbReference type="PANTHER" id="PTHR20531">
    <property type="entry name" value="N-ALPHA-ACETYLTRANSFERASE 40"/>
    <property type="match status" value="1"/>
</dbReference>
<dbReference type="GO" id="GO:0043998">
    <property type="term" value="F:histone H2A acetyltransferase activity"/>
    <property type="evidence" value="ECO:0007669"/>
    <property type="project" value="InterPro"/>
</dbReference>
<dbReference type="Gene3D" id="3.40.630.30">
    <property type="match status" value="1"/>
</dbReference>
<accession>A0A7D8YHP9</accession>
<dbReference type="OrthoDB" id="424551at2759"/>
<comment type="catalytic activity">
    <reaction evidence="11">
        <text>N-terminal L-seryl-[histone H4] + acetyl-CoA = N-terminal N(alpha)-acetyl-L-seryl-[histone H4] + CoA + H(+)</text>
        <dbReference type="Rhea" id="RHEA:50596"/>
        <dbReference type="Rhea" id="RHEA-COMP:12740"/>
        <dbReference type="Rhea" id="RHEA-COMP:12743"/>
        <dbReference type="ChEBI" id="CHEBI:15378"/>
        <dbReference type="ChEBI" id="CHEBI:57287"/>
        <dbReference type="ChEBI" id="CHEBI:57288"/>
        <dbReference type="ChEBI" id="CHEBI:64738"/>
        <dbReference type="ChEBI" id="CHEBI:83690"/>
        <dbReference type="EC" id="2.3.1.257"/>
    </reaction>
</comment>
<evidence type="ECO:0000256" key="10">
    <source>
        <dbReference type="ARBA" id="ARBA00047821"/>
    </source>
</evidence>
<dbReference type="Pfam" id="PF00583">
    <property type="entry name" value="Acetyltransf_1"/>
    <property type="match status" value="1"/>
</dbReference>
<evidence type="ECO:0000313" key="13">
    <source>
        <dbReference type="EMBL" id="TVY50713.1"/>
    </source>
</evidence>
<protein>
    <recommendedName>
        <fullName evidence="5">N-alpha-acetyltransferase 40</fullName>
        <ecNumber evidence="4">2.3.1.257</ecNumber>
    </recommendedName>
</protein>
<feature type="domain" description="N-acetyltransferase" evidence="12">
    <location>
        <begin position="44"/>
        <end position="201"/>
    </location>
</feature>
<organism evidence="13 14">
    <name type="scientific">Lachnellula cervina</name>
    <dbReference type="NCBI Taxonomy" id="1316786"/>
    <lineage>
        <taxon>Eukaryota</taxon>
        <taxon>Fungi</taxon>
        <taxon>Dikarya</taxon>
        <taxon>Ascomycota</taxon>
        <taxon>Pezizomycotina</taxon>
        <taxon>Leotiomycetes</taxon>
        <taxon>Helotiales</taxon>
        <taxon>Lachnaceae</taxon>
        <taxon>Lachnellula</taxon>
    </lineage>
</organism>
<dbReference type="InterPro" id="IPR000182">
    <property type="entry name" value="GNAT_dom"/>
</dbReference>
<evidence type="ECO:0000256" key="11">
    <source>
        <dbReference type="ARBA" id="ARBA00049524"/>
    </source>
</evidence>
<evidence type="ECO:0000259" key="12">
    <source>
        <dbReference type="PROSITE" id="PS51186"/>
    </source>
</evidence>
<proteinExistence type="inferred from homology"/>
<reference evidence="13 14" key="1">
    <citation type="submission" date="2018-05" db="EMBL/GenBank/DDBJ databases">
        <title>Whole genome sequencing for identification of molecular markers to develop diagnostic detection tools for the regulated plant pathogen Lachnellula willkommii.</title>
        <authorList>
            <person name="Giroux E."/>
            <person name="Bilodeau G."/>
        </authorList>
    </citation>
    <scope>NUCLEOTIDE SEQUENCE [LARGE SCALE GENOMIC DNA]</scope>
    <source>
        <strain evidence="13 14">CBS 625.97</strain>
    </source>
</reference>
<evidence type="ECO:0000313" key="14">
    <source>
        <dbReference type="Proteomes" id="UP000481288"/>
    </source>
</evidence>
<dbReference type="GO" id="GO:0005634">
    <property type="term" value="C:nucleus"/>
    <property type="evidence" value="ECO:0007669"/>
    <property type="project" value="UniProtKB-SubCell"/>
</dbReference>
<dbReference type="Proteomes" id="UP000481288">
    <property type="component" value="Unassembled WGS sequence"/>
</dbReference>
<comment type="similarity">
    <text evidence="3">Belongs to the acetyltransferase family. NAA40 subfamily.</text>
</comment>
<keyword evidence="14" id="KW-1185">Reference proteome</keyword>
<keyword evidence="6" id="KW-0963">Cytoplasm</keyword>
<comment type="subcellular location">
    <subcellularLocation>
        <location evidence="2">Cytoplasm</location>
    </subcellularLocation>
    <subcellularLocation>
        <location evidence="1">Nucleus</location>
    </subcellularLocation>
</comment>
<dbReference type="GO" id="GO:1990189">
    <property type="term" value="F:protein N-terminal-serine acetyltransferase activity"/>
    <property type="evidence" value="ECO:0007669"/>
    <property type="project" value="UniProtKB-EC"/>
</dbReference>
<evidence type="ECO:0000256" key="2">
    <source>
        <dbReference type="ARBA" id="ARBA00004496"/>
    </source>
</evidence>
<comment type="caution">
    <text evidence="13">The sequence shown here is derived from an EMBL/GenBank/DDBJ whole genome shotgun (WGS) entry which is preliminary data.</text>
</comment>
<dbReference type="GO" id="GO:0005737">
    <property type="term" value="C:cytoplasm"/>
    <property type="evidence" value="ECO:0007669"/>
    <property type="project" value="UniProtKB-SubCell"/>
</dbReference>
<evidence type="ECO:0000256" key="4">
    <source>
        <dbReference type="ARBA" id="ARBA00012950"/>
    </source>
</evidence>
<keyword evidence="9" id="KW-0012">Acyltransferase</keyword>
<dbReference type="AlphaFoldDB" id="A0A7D8YHP9"/>
<dbReference type="SUPFAM" id="SSF55729">
    <property type="entry name" value="Acyl-CoA N-acyltransferases (Nat)"/>
    <property type="match status" value="1"/>
</dbReference>
<comment type="catalytic activity">
    <reaction evidence="10">
        <text>N-terminal L-seryl-[histone H2A] + acetyl-CoA = N-terminal N(alpha)-acetyl-L-seryl-[histone H2A] + CoA + H(+)</text>
        <dbReference type="Rhea" id="RHEA:50600"/>
        <dbReference type="Rhea" id="RHEA-COMP:12742"/>
        <dbReference type="Rhea" id="RHEA-COMP:12744"/>
        <dbReference type="ChEBI" id="CHEBI:15378"/>
        <dbReference type="ChEBI" id="CHEBI:57287"/>
        <dbReference type="ChEBI" id="CHEBI:57288"/>
        <dbReference type="ChEBI" id="CHEBI:64738"/>
        <dbReference type="ChEBI" id="CHEBI:83690"/>
        <dbReference type="EC" id="2.3.1.257"/>
    </reaction>
</comment>
<gene>
    <name evidence="13" type="primary">naa40</name>
    <name evidence="13" type="ORF">LCER1_G007181</name>
</gene>
<dbReference type="EMBL" id="QGMG01001026">
    <property type="protein sequence ID" value="TVY50713.1"/>
    <property type="molecule type" value="Genomic_DNA"/>
</dbReference>
<sequence length="211" mass="24023">MDKDIDPIEVANDKPLDDFIKEYLPPNKTWTSWIHPTTSSSYSITLQTAASLPKPDFRACFNLISSTSSADYKKSPDGWKPRTKQNEMKLLDLKYLVVKSEDEEEVQAFASIMPTYEDDYPVLYIYEIHLCPALQGTGLAHTLMNLILDIALRIPSTQKVMLTCFTCNERAVRFYAKAGFAKDEFSPLPKVLRNGNKKELDYVILSKGVER</sequence>
<dbReference type="CDD" id="cd04301">
    <property type="entry name" value="NAT_SF"/>
    <property type="match status" value="1"/>
</dbReference>
<evidence type="ECO:0000256" key="6">
    <source>
        <dbReference type="ARBA" id="ARBA00022490"/>
    </source>
</evidence>
<dbReference type="InterPro" id="IPR016181">
    <property type="entry name" value="Acyl_CoA_acyltransferase"/>
</dbReference>
<dbReference type="EC" id="2.3.1.257" evidence="4"/>